<dbReference type="PANTHER" id="PTHR45708:SF49">
    <property type="entry name" value="ENDOCHITINASE"/>
    <property type="match status" value="1"/>
</dbReference>
<organism evidence="4 5">
    <name type="scientific">Pseudoalteromonas porphyrae</name>
    <dbReference type="NCBI Taxonomy" id="187330"/>
    <lineage>
        <taxon>Bacteria</taxon>
        <taxon>Pseudomonadati</taxon>
        <taxon>Pseudomonadota</taxon>
        <taxon>Gammaproteobacteria</taxon>
        <taxon>Alteromonadales</taxon>
        <taxon>Pseudoalteromonadaceae</taxon>
        <taxon>Pseudoalteromonas</taxon>
    </lineage>
</organism>
<evidence type="ECO:0000313" key="4">
    <source>
        <dbReference type="EMBL" id="KPH61532.1"/>
    </source>
</evidence>
<dbReference type="InterPro" id="IPR017853">
    <property type="entry name" value="GH"/>
</dbReference>
<dbReference type="GO" id="GO:0016798">
    <property type="term" value="F:hydrolase activity, acting on glycosyl bonds"/>
    <property type="evidence" value="ECO:0007669"/>
    <property type="project" value="UniProtKB-KW"/>
</dbReference>
<dbReference type="PATRIC" id="fig|187330.3.peg.1288"/>
<keyword evidence="1" id="KW-0378">Hydrolase</keyword>
<evidence type="ECO:0000313" key="5">
    <source>
        <dbReference type="Proteomes" id="UP000037848"/>
    </source>
</evidence>
<sequence>MSNNKALMVGYLQSWSNITFTQAAEQGYTAIVMAFGKIDGATVGIFGDAFAASPSETALKADIKKAKSKGVQQVLFSVGGEINTYNPNDVSTVVLAQNLVEYLTDYGFTGVDFDLEINGDGKYLDELCQAIKQLAPTLLITAAPQVNQFAPGSDLYLVSTGHCRMYDQAINNNRFDYLFIQAYNNPFPDIDGSKETNVDFISKSFINFKKSIPAETLIVIGEPANRDAAGTSIFTVPDVPANIYPLISDQYQAICKDPQFGGAMVWSINLDAQTNYQFVKAVKDTI</sequence>
<evidence type="ECO:0000259" key="3">
    <source>
        <dbReference type="PROSITE" id="PS51910"/>
    </source>
</evidence>
<reference evidence="4 5" key="1">
    <citation type="submission" date="2015-08" db="EMBL/GenBank/DDBJ databases">
        <title>Draft Genome Sequence of Pseudoalteromonas porphyrae UCD-SED14.</title>
        <authorList>
            <person name="Coil D.A."/>
            <person name="Jospin G."/>
            <person name="Lee R.D."/>
            <person name="Eisen J.A."/>
        </authorList>
    </citation>
    <scope>NUCLEOTIDE SEQUENCE [LARGE SCALE GENOMIC DNA]</scope>
    <source>
        <strain evidence="4 5">UCD-SED14</strain>
    </source>
</reference>
<proteinExistence type="predicted"/>
<dbReference type="AlphaFoldDB" id="A0A0N1MUM3"/>
<evidence type="ECO:0000256" key="2">
    <source>
        <dbReference type="ARBA" id="ARBA00023295"/>
    </source>
</evidence>
<dbReference type="PROSITE" id="PS51910">
    <property type="entry name" value="GH18_2"/>
    <property type="match status" value="1"/>
</dbReference>
<dbReference type="GO" id="GO:0008061">
    <property type="term" value="F:chitin binding"/>
    <property type="evidence" value="ECO:0007669"/>
    <property type="project" value="InterPro"/>
</dbReference>
<gene>
    <name evidence="4" type="ORF">ADS77_14320</name>
</gene>
<dbReference type="Pfam" id="PF00704">
    <property type="entry name" value="Glyco_hydro_18"/>
    <property type="match status" value="1"/>
</dbReference>
<name>A0A0N1MUM3_9GAMM</name>
<dbReference type="STRING" id="187330.AMS58_14340"/>
<dbReference type="InterPro" id="IPR050542">
    <property type="entry name" value="Glycosyl_Hydrlase18_Chitinase"/>
</dbReference>
<dbReference type="Proteomes" id="UP000037848">
    <property type="component" value="Unassembled WGS sequence"/>
</dbReference>
<dbReference type="RefSeq" id="WP_054455028.1">
    <property type="nucleotide sequence ID" value="NZ_LHPH01000017.1"/>
</dbReference>
<dbReference type="SMART" id="SM00636">
    <property type="entry name" value="Glyco_18"/>
    <property type="match status" value="1"/>
</dbReference>
<keyword evidence="5" id="KW-1185">Reference proteome</keyword>
<evidence type="ECO:0000256" key="1">
    <source>
        <dbReference type="ARBA" id="ARBA00022801"/>
    </source>
</evidence>
<keyword evidence="2" id="KW-0326">Glycosidase</keyword>
<dbReference type="GO" id="GO:0005975">
    <property type="term" value="P:carbohydrate metabolic process"/>
    <property type="evidence" value="ECO:0007669"/>
    <property type="project" value="InterPro"/>
</dbReference>
<dbReference type="Gene3D" id="3.20.20.80">
    <property type="entry name" value="Glycosidases"/>
    <property type="match status" value="1"/>
</dbReference>
<dbReference type="InterPro" id="IPR011583">
    <property type="entry name" value="Chitinase_II/V-like_cat"/>
</dbReference>
<feature type="domain" description="GH18" evidence="3">
    <location>
        <begin position="6"/>
        <end position="286"/>
    </location>
</feature>
<dbReference type="PANTHER" id="PTHR45708">
    <property type="entry name" value="ENDOCHITINASE"/>
    <property type="match status" value="1"/>
</dbReference>
<protein>
    <recommendedName>
        <fullName evidence="3">GH18 domain-containing protein</fullName>
    </recommendedName>
</protein>
<accession>A0A0N1MUM3</accession>
<comment type="caution">
    <text evidence="4">The sequence shown here is derived from an EMBL/GenBank/DDBJ whole genome shotgun (WGS) entry which is preliminary data.</text>
</comment>
<dbReference type="SUPFAM" id="SSF51445">
    <property type="entry name" value="(Trans)glycosidases"/>
    <property type="match status" value="1"/>
</dbReference>
<dbReference type="OrthoDB" id="315328at2"/>
<dbReference type="InterPro" id="IPR001223">
    <property type="entry name" value="Glyco_hydro18_cat"/>
</dbReference>
<dbReference type="EMBL" id="LHPH01000017">
    <property type="protein sequence ID" value="KPH61532.1"/>
    <property type="molecule type" value="Genomic_DNA"/>
</dbReference>